<evidence type="ECO:0000313" key="4">
    <source>
        <dbReference type="Proteomes" id="UP000067626"/>
    </source>
</evidence>
<reference evidence="3 4" key="1">
    <citation type="submission" date="2015-07" db="EMBL/GenBank/DDBJ databases">
        <title>Genome analysis of myxobacterium Chondromyces crocatus Cm c5 reveals a high potential for natural compound synthesis and the genetic basis for the loss of fruiting body formation.</title>
        <authorList>
            <person name="Zaburannyi N."/>
            <person name="Bunk B."/>
            <person name="Maier J."/>
            <person name="Overmann J."/>
            <person name="Mueller R."/>
        </authorList>
    </citation>
    <scope>NUCLEOTIDE SEQUENCE [LARGE SCALE GENOMIC DNA]</scope>
    <source>
        <strain evidence="3 4">Cm c5</strain>
    </source>
</reference>
<keyword evidence="4" id="KW-1185">Reference proteome</keyword>
<proteinExistence type="predicted"/>
<dbReference type="RefSeq" id="WP_050433870.1">
    <property type="nucleotide sequence ID" value="NZ_CP012159.1"/>
</dbReference>
<name>A0A0K1EN00_CHOCO</name>
<evidence type="ECO:0000313" key="3">
    <source>
        <dbReference type="EMBL" id="AKT42206.1"/>
    </source>
</evidence>
<feature type="region of interest" description="Disordered" evidence="1">
    <location>
        <begin position="236"/>
        <end position="313"/>
    </location>
</feature>
<dbReference type="KEGG" id="ccro:CMC5_064290"/>
<keyword evidence="2" id="KW-0732">Signal</keyword>
<dbReference type="Proteomes" id="UP000067626">
    <property type="component" value="Chromosome"/>
</dbReference>
<feature type="compositionally biased region" description="Basic and acidic residues" evidence="1">
    <location>
        <begin position="274"/>
        <end position="283"/>
    </location>
</feature>
<sequence length="313" mass="34544">MRPSRRAALVAIVAWALGLSACGAPLPEPEILSSAPQGGYAARFPEGLGETTSRVNVQDETASRTASEMASYPEALKKPDWALVLKIVERAEDTGRSHDYVERARRVEGAAGFFVDNKDDITRKVAGSAQYVAKQKGCEVELSGTVAHALEEAVERELQRELRKRNEAHRLIERHKTGLGKENVAALEKQADDIALASYIVHISMVEDKLRLKRLLEEVEQVQASIDTAIEEERAFEAEPNRTAEEKKASAQRSQELSKAKALLASTAEQARNASERMEERITTARKRHTDAMNKLTADIRQRGGLPAAEQKP</sequence>
<evidence type="ECO:0000256" key="1">
    <source>
        <dbReference type="SAM" id="MobiDB-lite"/>
    </source>
</evidence>
<feature type="signal peptide" evidence="2">
    <location>
        <begin position="1"/>
        <end position="23"/>
    </location>
</feature>
<dbReference type="STRING" id="52.CMC5_064290"/>
<dbReference type="AlphaFoldDB" id="A0A0K1EN00"/>
<gene>
    <name evidence="3" type="ORF">CMC5_064290</name>
</gene>
<feature type="chain" id="PRO_5005459682" evidence="2">
    <location>
        <begin position="24"/>
        <end position="313"/>
    </location>
</feature>
<dbReference type="PROSITE" id="PS51257">
    <property type="entry name" value="PROKAR_LIPOPROTEIN"/>
    <property type="match status" value="1"/>
</dbReference>
<dbReference type="EMBL" id="CP012159">
    <property type="protein sequence ID" value="AKT42206.1"/>
    <property type="molecule type" value="Genomic_DNA"/>
</dbReference>
<organism evidence="3 4">
    <name type="scientific">Chondromyces crocatus</name>
    <dbReference type="NCBI Taxonomy" id="52"/>
    <lineage>
        <taxon>Bacteria</taxon>
        <taxon>Pseudomonadati</taxon>
        <taxon>Myxococcota</taxon>
        <taxon>Polyangia</taxon>
        <taxon>Polyangiales</taxon>
        <taxon>Polyangiaceae</taxon>
        <taxon>Chondromyces</taxon>
    </lineage>
</organism>
<dbReference type="OrthoDB" id="5495537at2"/>
<accession>A0A0K1EN00</accession>
<protein>
    <submittedName>
        <fullName evidence="3">Uncharacterized protein</fullName>
    </submittedName>
</protein>
<feature type="compositionally biased region" description="Basic and acidic residues" evidence="1">
    <location>
        <begin position="236"/>
        <end position="249"/>
    </location>
</feature>
<evidence type="ECO:0000256" key="2">
    <source>
        <dbReference type="SAM" id="SignalP"/>
    </source>
</evidence>